<dbReference type="InterPro" id="IPR001646">
    <property type="entry name" value="5peptide_repeat"/>
</dbReference>
<dbReference type="InterPro" id="IPR018683">
    <property type="entry name" value="DUF2169"/>
</dbReference>
<evidence type="ECO:0000313" key="2">
    <source>
        <dbReference type="EMBL" id="RDK84113.1"/>
    </source>
</evidence>
<protein>
    <submittedName>
        <fullName evidence="2">Uncharacterized protein YjbI with pentapeptide repeats</fullName>
    </submittedName>
</protein>
<dbReference type="AlphaFoldDB" id="A0A370Q6Y1"/>
<dbReference type="Pfam" id="PF00805">
    <property type="entry name" value="Pentapeptide"/>
    <property type="match status" value="3"/>
</dbReference>
<evidence type="ECO:0000313" key="3">
    <source>
        <dbReference type="Proteomes" id="UP000254848"/>
    </source>
</evidence>
<keyword evidence="3" id="KW-1185">Reference proteome</keyword>
<dbReference type="RefSeq" id="WP_115460307.1">
    <property type="nucleotide sequence ID" value="NZ_QRAP01000014.1"/>
</dbReference>
<dbReference type="OrthoDB" id="237820at2"/>
<dbReference type="EMBL" id="QRAP01000014">
    <property type="protein sequence ID" value="RDK84113.1"/>
    <property type="molecule type" value="Genomic_DNA"/>
</dbReference>
<dbReference type="InterPro" id="IPR051082">
    <property type="entry name" value="Pentapeptide-BTB/POZ_domain"/>
</dbReference>
<organism evidence="2 3">
    <name type="scientific">Enterobacillus tribolii</name>
    <dbReference type="NCBI Taxonomy" id="1487935"/>
    <lineage>
        <taxon>Bacteria</taxon>
        <taxon>Pseudomonadati</taxon>
        <taxon>Pseudomonadota</taxon>
        <taxon>Gammaproteobacteria</taxon>
        <taxon>Enterobacterales</taxon>
        <taxon>Hafniaceae</taxon>
        <taxon>Enterobacillus</taxon>
    </lineage>
</organism>
<evidence type="ECO:0000259" key="1">
    <source>
        <dbReference type="Pfam" id="PF09937"/>
    </source>
</evidence>
<dbReference type="SUPFAM" id="SSF141571">
    <property type="entry name" value="Pentapeptide repeat-like"/>
    <property type="match status" value="2"/>
</dbReference>
<proteinExistence type="predicted"/>
<name>A0A370Q6Y1_9GAMM</name>
<feature type="domain" description="DUF2169" evidence="1">
    <location>
        <begin position="20"/>
        <end position="300"/>
    </location>
</feature>
<dbReference type="Pfam" id="PF13599">
    <property type="entry name" value="Pentapeptide_4"/>
    <property type="match status" value="1"/>
</dbReference>
<dbReference type="Gene3D" id="2.160.20.80">
    <property type="entry name" value="E3 ubiquitin-protein ligase SopA"/>
    <property type="match status" value="3"/>
</dbReference>
<gene>
    <name evidence="2" type="ORF">C8D90_11432</name>
</gene>
<dbReference type="Proteomes" id="UP000254848">
    <property type="component" value="Unassembled WGS sequence"/>
</dbReference>
<comment type="caution">
    <text evidence="2">The sequence shown here is derived from an EMBL/GenBank/DDBJ whole genome shotgun (WGS) entry which is preliminary data.</text>
</comment>
<sequence>MKVVKPLRLSILNRPYRWQGKNHLGISVLALTDMGDTPCLRPEPELWQLVENELKLSGGILDLAIPKVCPEFLATGYAYTNHQQEKNACAVKIQLAQREKTLLIFGDRYWVNNTPSTPLPFEQMRLDGSRAYGGPEFADNQYGIGAGTEMIGGMKVHRLPNIESLHQRITSIRQTPEPAGFGPTDLMAPSRFSRIGKQYDALWLQNEFPGFARDIDWRLFNAAARDQWWEDCDALPSGAEWRIWNMHPQHPLQEGKLPPWRARCFINRLRADQTISEEVILRATTVWFFPHREQMILIWHGSVPINEDDAADVLHLMPALEIANAPRPIAHYREVLQKRLDKEKGALLAFREKDLLPEQIIGPWLDTDIPQNESPSHDNMQARIRRLRETHRDHGAEWAQDIHDKLAAFDVTTPPALEDLSEFIEKMELSAQKMQAELNDRMLAQDDVPEHNPDDLPRGPESMHHMLESLHNGDHELSDKKLTQTEQALHQMYLMSVQAQQPALRMTGDLALIIRQHAQATMARGGDFSGLDLTGADLSGMDLRGADFSHALLESANLNNSQLDNANFSAAMLGRADITGASLRNAILDHACLTLAQCRDSDFSGASLNDVQLQQTLLENCVFDESRWREIMFYQTRLSHCRFHHASIDNVLFYELAGSALDFSSARLAKVAFIQCVLENASFEHARLEDCSWVGTRAEKAHFARSELKTCSFACETTLAKANFSHATLTQCNLRQMVLTDSSFEMAKLDNSDLSEANCLNANMHRINAAGSLFIRTDFRTANLSDGNFIGALMQKCCFSGTDLRHANLFRADLSQSIIDATTRLDSAYTKRTKTLPKRSQVLI</sequence>
<dbReference type="PANTHER" id="PTHR14136:SF17">
    <property type="entry name" value="BTB_POZ DOMAIN-CONTAINING PROTEIN KCTD9"/>
    <property type="match status" value="1"/>
</dbReference>
<dbReference type="PANTHER" id="PTHR14136">
    <property type="entry name" value="BTB_POZ DOMAIN-CONTAINING PROTEIN KCTD9"/>
    <property type="match status" value="1"/>
</dbReference>
<reference evidence="2 3" key="1">
    <citation type="submission" date="2018-07" db="EMBL/GenBank/DDBJ databases">
        <title>Genomic Encyclopedia of Type Strains, Phase IV (KMG-IV): sequencing the most valuable type-strain genomes for metagenomic binning, comparative biology and taxonomic classification.</title>
        <authorList>
            <person name="Goeker M."/>
        </authorList>
    </citation>
    <scope>NUCLEOTIDE SEQUENCE [LARGE SCALE GENOMIC DNA]</scope>
    <source>
        <strain evidence="2 3">DSM 103736</strain>
    </source>
</reference>
<dbReference type="Pfam" id="PF09937">
    <property type="entry name" value="DUF2169"/>
    <property type="match status" value="1"/>
</dbReference>
<accession>A0A370Q6Y1</accession>